<dbReference type="SMART" id="SM00862">
    <property type="entry name" value="Trans_reg_C"/>
    <property type="match status" value="1"/>
</dbReference>
<keyword evidence="3" id="KW-1133">Transmembrane helix</keyword>
<evidence type="ECO:0000256" key="2">
    <source>
        <dbReference type="PROSITE-ProRule" id="PRU01091"/>
    </source>
</evidence>
<feature type="domain" description="OmpR/PhoB-type" evidence="4">
    <location>
        <begin position="1"/>
        <end position="98"/>
    </location>
</feature>
<dbReference type="GO" id="GO:0000160">
    <property type="term" value="P:phosphorelay signal transduction system"/>
    <property type="evidence" value="ECO:0007669"/>
    <property type="project" value="InterPro"/>
</dbReference>
<organism evidence="5 6">
    <name type="scientific">Shewanella zhuhaiensis</name>
    <dbReference type="NCBI Taxonomy" id="2919576"/>
    <lineage>
        <taxon>Bacteria</taxon>
        <taxon>Pseudomonadati</taxon>
        <taxon>Pseudomonadota</taxon>
        <taxon>Gammaproteobacteria</taxon>
        <taxon>Alteromonadales</taxon>
        <taxon>Shewanellaceae</taxon>
        <taxon>Shewanella</taxon>
    </lineage>
</organism>
<feature type="transmembrane region" description="Helical" evidence="3">
    <location>
        <begin position="126"/>
        <end position="144"/>
    </location>
</feature>
<dbReference type="AlphaFoldDB" id="A0AAJ1EYR3"/>
<keyword evidence="1 2" id="KW-0238">DNA-binding</keyword>
<name>A0AAJ1EYR3_9GAMM</name>
<dbReference type="InterPro" id="IPR016032">
    <property type="entry name" value="Sig_transdc_resp-reg_C-effctor"/>
</dbReference>
<comment type="caution">
    <text evidence="5">The sequence shown here is derived from an EMBL/GenBank/DDBJ whole genome shotgun (WGS) entry which is preliminary data.</text>
</comment>
<keyword evidence="3" id="KW-0472">Membrane</keyword>
<keyword evidence="3" id="KW-0812">Transmembrane</keyword>
<reference evidence="5 6" key="1">
    <citation type="submission" date="2022-02" db="EMBL/GenBank/DDBJ databases">
        <title>The genome sequence of Shewanella sp. 3B26.</title>
        <authorList>
            <person name="Du J."/>
        </authorList>
    </citation>
    <scope>NUCLEOTIDE SEQUENCE [LARGE SCALE GENOMIC DNA]</scope>
    <source>
        <strain evidence="5 6">3B26</strain>
    </source>
</reference>
<dbReference type="InterPro" id="IPR036388">
    <property type="entry name" value="WH-like_DNA-bd_sf"/>
</dbReference>
<gene>
    <name evidence="5" type="ORF">MJ923_00420</name>
</gene>
<accession>A0AAJ1EYR3</accession>
<dbReference type="GO" id="GO:0006355">
    <property type="term" value="P:regulation of DNA-templated transcription"/>
    <property type="evidence" value="ECO:0007669"/>
    <property type="project" value="InterPro"/>
</dbReference>
<feature type="DNA-binding region" description="OmpR/PhoB-type" evidence="2">
    <location>
        <begin position="1"/>
        <end position="98"/>
    </location>
</feature>
<dbReference type="PROSITE" id="PS51755">
    <property type="entry name" value="OMPR_PHOB"/>
    <property type="match status" value="1"/>
</dbReference>
<proteinExistence type="predicted"/>
<dbReference type="EMBL" id="JAKUDL010000001">
    <property type="protein sequence ID" value="MCH4292762.1"/>
    <property type="molecule type" value="Genomic_DNA"/>
</dbReference>
<dbReference type="SUPFAM" id="SSF46894">
    <property type="entry name" value="C-terminal effector domain of the bipartite response regulators"/>
    <property type="match status" value="1"/>
</dbReference>
<protein>
    <submittedName>
        <fullName evidence="5">Winged helix-turn-helix domain-containing protein</fullName>
    </submittedName>
</protein>
<sequence length="426" mass="47981">MHQLTPYLIFEPSAKVLVDQRDDSQIPLTFSETQVLAALLESPETILSKEDLLAIGWPDRVVSMTSLTQCVSTLRKKLEPFPELQLKTVARRGYQLHISRQSHVHMLALHDGEAIKDALIGVSLRVKLVGIVILGIILALFWYLSDRHAMMKEVSRWHSDRNIPLNVGGSLTNAALFYLDDSDRLHPTMWQRHLAPEGNQLSGYGALSGFAATDGHNYSFAVCPGESPLDCAGKRIINITSIGEEPAGLSMAEFLPLSRKMEERIRYNKVILPAAQGSGEIEEHNFQADVYFPVAGELMVRADLSLSLVYEGTDVGQFHVSACITDENCITTPIKYRLRGDFIQYQSRIGGFGADVFQVKVRQKTLEKPDNVSDSALHFYREIRKHDIRDDTLYFYRVWQGKDTAVWIVPQIGHILAWTRYTKAVL</sequence>
<evidence type="ECO:0000259" key="4">
    <source>
        <dbReference type="PROSITE" id="PS51755"/>
    </source>
</evidence>
<evidence type="ECO:0000256" key="1">
    <source>
        <dbReference type="ARBA" id="ARBA00023125"/>
    </source>
</evidence>
<evidence type="ECO:0000256" key="3">
    <source>
        <dbReference type="SAM" id="Phobius"/>
    </source>
</evidence>
<dbReference type="RefSeq" id="WP_240589426.1">
    <property type="nucleotide sequence ID" value="NZ_JAKUDL010000001.1"/>
</dbReference>
<evidence type="ECO:0000313" key="6">
    <source>
        <dbReference type="Proteomes" id="UP001297581"/>
    </source>
</evidence>
<dbReference type="GO" id="GO:0003677">
    <property type="term" value="F:DNA binding"/>
    <property type="evidence" value="ECO:0007669"/>
    <property type="project" value="UniProtKB-UniRule"/>
</dbReference>
<dbReference type="InterPro" id="IPR001867">
    <property type="entry name" value="OmpR/PhoB-type_DNA-bd"/>
</dbReference>
<dbReference type="Proteomes" id="UP001297581">
    <property type="component" value="Unassembled WGS sequence"/>
</dbReference>
<evidence type="ECO:0000313" key="5">
    <source>
        <dbReference type="EMBL" id="MCH4292762.1"/>
    </source>
</evidence>
<dbReference type="CDD" id="cd00383">
    <property type="entry name" value="trans_reg_C"/>
    <property type="match status" value="1"/>
</dbReference>
<dbReference type="Gene3D" id="1.10.10.10">
    <property type="entry name" value="Winged helix-like DNA-binding domain superfamily/Winged helix DNA-binding domain"/>
    <property type="match status" value="1"/>
</dbReference>
<dbReference type="Pfam" id="PF00486">
    <property type="entry name" value="Trans_reg_C"/>
    <property type="match status" value="1"/>
</dbReference>
<keyword evidence="6" id="KW-1185">Reference proteome</keyword>